<dbReference type="PRINTS" id="PR00411">
    <property type="entry name" value="PNDRDTASEI"/>
</dbReference>
<keyword evidence="4" id="KW-0274">FAD</keyword>
<dbReference type="SUPFAM" id="SSF51905">
    <property type="entry name" value="FAD/NAD(P)-binding domain"/>
    <property type="match status" value="2"/>
</dbReference>
<dbReference type="InterPro" id="IPR023753">
    <property type="entry name" value="FAD/NAD-binding_dom"/>
</dbReference>
<organism evidence="8">
    <name type="scientific">freshwater metagenome</name>
    <dbReference type="NCBI Taxonomy" id="449393"/>
    <lineage>
        <taxon>unclassified sequences</taxon>
        <taxon>metagenomes</taxon>
        <taxon>ecological metagenomes</taxon>
    </lineage>
</organism>
<dbReference type="AlphaFoldDB" id="A0A6J7SDN9"/>
<evidence type="ECO:0000313" key="8">
    <source>
        <dbReference type="EMBL" id="CAB5038520.1"/>
    </source>
</evidence>
<reference evidence="8" key="1">
    <citation type="submission" date="2020-05" db="EMBL/GenBank/DDBJ databases">
        <authorList>
            <person name="Chiriac C."/>
            <person name="Salcher M."/>
            <person name="Ghai R."/>
            <person name="Kavagutti S V."/>
        </authorList>
    </citation>
    <scope>NUCLEOTIDE SEQUENCE</scope>
</reference>
<keyword evidence="3" id="KW-0285">Flavoprotein</keyword>
<dbReference type="InterPro" id="IPR036188">
    <property type="entry name" value="FAD/NAD-bd_sf"/>
</dbReference>
<keyword evidence="5" id="KW-0560">Oxidoreductase</keyword>
<dbReference type="CDD" id="cd02440">
    <property type="entry name" value="AdoMet_MTases"/>
    <property type="match status" value="1"/>
</dbReference>
<evidence type="ECO:0000256" key="5">
    <source>
        <dbReference type="ARBA" id="ARBA00023002"/>
    </source>
</evidence>
<dbReference type="EMBL" id="CAFBPZ010000048">
    <property type="protein sequence ID" value="CAB5038520.1"/>
    <property type="molecule type" value="Genomic_DNA"/>
</dbReference>
<evidence type="ECO:0000259" key="6">
    <source>
        <dbReference type="Pfam" id="PF07992"/>
    </source>
</evidence>
<dbReference type="PRINTS" id="PR00368">
    <property type="entry name" value="FADPNR"/>
</dbReference>
<dbReference type="GO" id="GO:0019646">
    <property type="term" value="P:aerobic electron transport chain"/>
    <property type="evidence" value="ECO:0007669"/>
    <property type="project" value="TreeGrafter"/>
</dbReference>
<gene>
    <name evidence="7" type="ORF">UFOPK3495_01049</name>
    <name evidence="8" type="ORF">UFOPK4237_00839</name>
</gene>
<name>A0A6J7SDN9_9ZZZZ</name>
<protein>
    <submittedName>
        <fullName evidence="8">Unannotated protein</fullName>
    </submittedName>
</protein>
<dbReference type="PANTHER" id="PTHR42913:SF3">
    <property type="entry name" value="64 KDA MITOCHONDRIAL NADH DEHYDROGENASE (EUROFUNG)"/>
    <property type="match status" value="1"/>
</dbReference>
<sequence length="409" mass="44338">MNEVRAGDRRVLIVGCGFGGLRAARELAKTDGIHVTLIDRNPYQLFSPLLYQVATGGLSEDDIAYSIRGAIPGVDFRRGDVVRIDTERKSLRLEDGAVLPFDELILATGSTGTTFGVPGVEENALQMKTMNQAREIRSRLLNAYEEIENGHRPKEHLRVVVVGGGPTGVEVTGAVAELQRSMKREFPDLAEFASVTLVEAGPRLLPMFSEKSSAHAKSELEQLGARVMVDAAVDRMYPADVHLKSGEVLNAGTIVWAAGVAAHEQWATLGLADRANRLRVNASLELTEGVWIIGDAAALEGPDGRALPMIAPVAMQMGIHVGKQIKAKVAGKPLVDFVYKDKGQMATIGRRRAVVEANGLRLHGTTAWLAWLGLHVFYLAGGRNRVSVVANWMWNYLVWGVGARPVVID</sequence>
<feature type="domain" description="FAD/NAD(P)-binding" evidence="6">
    <location>
        <begin position="10"/>
        <end position="318"/>
    </location>
</feature>
<comment type="similarity">
    <text evidence="2">Belongs to the NADH dehydrogenase family.</text>
</comment>
<dbReference type="Pfam" id="PF07992">
    <property type="entry name" value="Pyr_redox_2"/>
    <property type="match status" value="1"/>
</dbReference>
<proteinExistence type="inferred from homology"/>
<dbReference type="InterPro" id="IPR051169">
    <property type="entry name" value="NADH-Q_oxidoreductase"/>
</dbReference>
<dbReference type="PANTHER" id="PTHR42913">
    <property type="entry name" value="APOPTOSIS-INDUCING FACTOR 1"/>
    <property type="match status" value="1"/>
</dbReference>
<comment type="cofactor">
    <cofactor evidence="1">
        <name>FAD</name>
        <dbReference type="ChEBI" id="CHEBI:57692"/>
    </cofactor>
</comment>
<dbReference type="GO" id="GO:0003955">
    <property type="term" value="F:NAD(P)H dehydrogenase (quinone) activity"/>
    <property type="evidence" value="ECO:0007669"/>
    <property type="project" value="TreeGrafter"/>
</dbReference>
<accession>A0A6J7SDN9</accession>
<dbReference type="Gene3D" id="3.50.50.100">
    <property type="match status" value="1"/>
</dbReference>
<evidence type="ECO:0000256" key="1">
    <source>
        <dbReference type="ARBA" id="ARBA00001974"/>
    </source>
</evidence>
<evidence type="ECO:0000256" key="2">
    <source>
        <dbReference type="ARBA" id="ARBA00005272"/>
    </source>
</evidence>
<dbReference type="EMBL" id="CAFBMC010000055">
    <property type="protein sequence ID" value="CAB4902625.1"/>
    <property type="molecule type" value="Genomic_DNA"/>
</dbReference>
<evidence type="ECO:0000256" key="4">
    <source>
        <dbReference type="ARBA" id="ARBA00022827"/>
    </source>
</evidence>
<evidence type="ECO:0000313" key="7">
    <source>
        <dbReference type="EMBL" id="CAB4902625.1"/>
    </source>
</evidence>
<evidence type="ECO:0000256" key="3">
    <source>
        <dbReference type="ARBA" id="ARBA00022630"/>
    </source>
</evidence>